<comment type="caution">
    <text evidence="1">The sequence shown here is derived from an EMBL/GenBank/DDBJ whole genome shotgun (WGS) entry which is preliminary data.</text>
</comment>
<dbReference type="Proteomes" id="UP000663855">
    <property type="component" value="Unassembled WGS sequence"/>
</dbReference>
<evidence type="ECO:0000313" key="2">
    <source>
        <dbReference type="EMBL" id="CAF5077413.1"/>
    </source>
</evidence>
<gene>
    <name evidence="2" type="ORF">BYL167_LOCUS61465</name>
    <name evidence="1" type="ORF">CJN711_LOCUS24186</name>
</gene>
<reference evidence="1" key="1">
    <citation type="submission" date="2021-02" db="EMBL/GenBank/DDBJ databases">
        <authorList>
            <person name="Nowell W R."/>
        </authorList>
    </citation>
    <scope>NUCLEOTIDE SEQUENCE</scope>
</reference>
<dbReference type="EMBL" id="CAJNOV010011280">
    <property type="protein sequence ID" value="CAF1443419.1"/>
    <property type="molecule type" value="Genomic_DNA"/>
</dbReference>
<protein>
    <submittedName>
        <fullName evidence="1">Uncharacterized protein</fullName>
    </submittedName>
</protein>
<dbReference type="EMBL" id="CAJOBH010232644">
    <property type="protein sequence ID" value="CAF5077413.1"/>
    <property type="molecule type" value="Genomic_DNA"/>
</dbReference>
<feature type="non-terminal residue" evidence="1">
    <location>
        <position position="11"/>
    </location>
</feature>
<dbReference type="Proteomes" id="UP000681967">
    <property type="component" value="Unassembled WGS sequence"/>
</dbReference>
<proteinExistence type="predicted"/>
<organism evidence="1 3">
    <name type="scientific">Rotaria magnacalcarata</name>
    <dbReference type="NCBI Taxonomy" id="392030"/>
    <lineage>
        <taxon>Eukaryota</taxon>
        <taxon>Metazoa</taxon>
        <taxon>Spiralia</taxon>
        <taxon>Gnathifera</taxon>
        <taxon>Rotifera</taxon>
        <taxon>Eurotatoria</taxon>
        <taxon>Bdelloidea</taxon>
        <taxon>Philodinida</taxon>
        <taxon>Philodinidae</taxon>
        <taxon>Rotaria</taxon>
    </lineage>
</organism>
<accession>A0A815P2W8</accession>
<name>A0A815P2W8_9BILA</name>
<evidence type="ECO:0000313" key="1">
    <source>
        <dbReference type="EMBL" id="CAF1443419.1"/>
    </source>
</evidence>
<evidence type="ECO:0000313" key="3">
    <source>
        <dbReference type="Proteomes" id="UP000663855"/>
    </source>
</evidence>
<sequence>MVDSVHQSVPK</sequence>